<protein>
    <submittedName>
        <fullName evidence="1">Uncharacterized protein</fullName>
    </submittedName>
</protein>
<proteinExistence type="predicted"/>
<sequence length="126" mass="13385">MLCSGLTAVIRTLALVFPTTRPPRDETKNTPTPTQGQTEGPRVGGTGDTSCGFLPEAPQGRESQAWPRCHPVYLPPAQCGVEQTSPTAAPTRGGTNQPDRSPNPRSAGSERMRGRLSAMVQSSTRL</sequence>
<dbReference type="Proteomes" id="UP001162501">
    <property type="component" value="Chromosome 33"/>
</dbReference>
<evidence type="ECO:0000313" key="2">
    <source>
        <dbReference type="Proteomes" id="UP001162501"/>
    </source>
</evidence>
<name>A0ACB0FAW8_RANTA</name>
<reference evidence="1" key="1">
    <citation type="submission" date="2023-05" db="EMBL/GenBank/DDBJ databases">
        <authorList>
            <consortium name="ELIXIR-Norway"/>
        </authorList>
    </citation>
    <scope>NUCLEOTIDE SEQUENCE</scope>
</reference>
<organism evidence="1 2">
    <name type="scientific">Rangifer tarandus platyrhynchus</name>
    <name type="common">Svalbard reindeer</name>
    <dbReference type="NCBI Taxonomy" id="3082113"/>
    <lineage>
        <taxon>Eukaryota</taxon>
        <taxon>Metazoa</taxon>
        <taxon>Chordata</taxon>
        <taxon>Craniata</taxon>
        <taxon>Vertebrata</taxon>
        <taxon>Euteleostomi</taxon>
        <taxon>Mammalia</taxon>
        <taxon>Eutheria</taxon>
        <taxon>Laurasiatheria</taxon>
        <taxon>Artiodactyla</taxon>
        <taxon>Ruminantia</taxon>
        <taxon>Pecora</taxon>
        <taxon>Cervidae</taxon>
        <taxon>Odocoileinae</taxon>
        <taxon>Rangifer</taxon>
    </lineage>
</organism>
<dbReference type="EMBL" id="OX596117">
    <property type="protein sequence ID" value="CAI9709246.1"/>
    <property type="molecule type" value="Genomic_DNA"/>
</dbReference>
<gene>
    <name evidence="1" type="ORF">MRATA1EN3_LOCUS20459</name>
</gene>
<evidence type="ECO:0000313" key="1">
    <source>
        <dbReference type="EMBL" id="CAI9709246.1"/>
    </source>
</evidence>
<accession>A0ACB0FAW8</accession>